<dbReference type="GO" id="GO:0006979">
    <property type="term" value="P:response to oxidative stress"/>
    <property type="evidence" value="ECO:0007669"/>
    <property type="project" value="InterPro"/>
</dbReference>
<dbReference type="Gene3D" id="3.40.30.10">
    <property type="entry name" value="Glutaredoxin"/>
    <property type="match status" value="1"/>
</dbReference>
<dbReference type="VEuPathDB" id="ToxoDB:BESB_049080"/>
<sequence length="278" mass="31841">METSNTLAEPRAPVPAGSEVAALERSDEITDLNPVVRQVDVVEEKALGDTNERVVKVVVRDFQGQDRGTIGSTPELIPNFGPDYIPPSFNHIRAWDLDGVDHMMDEFDGKVKLVTNVASLCTTTRTNYDEMRQLYDRFLPQGFEILGFPCQQFKGQEYDRHEDIKAFLANYNVAFPVFEKTIVNGPETHPVFRYCKWNSEELYRDGDLGDISWNFGKFLLDRDNRVYKYYAPEVNPLQMVEDIKKLLRGELKGNIRGPDGKIHKEPPAVNQEDQTHWS</sequence>
<reference evidence="6 7" key="1">
    <citation type="submission" date="2017-09" db="EMBL/GenBank/DDBJ databases">
        <title>Genome sequencing of Besnoitia besnoiti strain Bb-Ger1.</title>
        <authorList>
            <person name="Schares G."/>
            <person name="Venepally P."/>
            <person name="Lorenzi H.A."/>
        </authorList>
    </citation>
    <scope>NUCLEOTIDE SEQUENCE [LARGE SCALE GENOMIC DNA]</scope>
    <source>
        <strain evidence="6 7">Bb-Ger1</strain>
    </source>
</reference>
<comment type="caution">
    <text evidence="6">The sequence shown here is derived from an EMBL/GenBank/DDBJ whole genome shotgun (WGS) entry which is preliminary data.</text>
</comment>
<evidence type="ECO:0000256" key="4">
    <source>
        <dbReference type="RuleBase" id="RU000499"/>
    </source>
</evidence>
<organism evidence="6 7">
    <name type="scientific">Besnoitia besnoiti</name>
    <name type="common">Apicomplexan protozoan</name>
    <dbReference type="NCBI Taxonomy" id="94643"/>
    <lineage>
        <taxon>Eukaryota</taxon>
        <taxon>Sar</taxon>
        <taxon>Alveolata</taxon>
        <taxon>Apicomplexa</taxon>
        <taxon>Conoidasida</taxon>
        <taxon>Coccidia</taxon>
        <taxon>Eucoccidiorida</taxon>
        <taxon>Eimeriorina</taxon>
        <taxon>Sarcocystidae</taxon>
        <taxon>Besnoitia</taxon>
    </lineage>
</organism>
<comment type="similarity">
    <text evidence="1 4">Belongs to the glutathione peroxidase family.</text>
</comment>
<dbReference type="GO" id="GO:0004601">
    <property type="term" value="F:peroxidase activity"/>
    <property type="evidence" value="ECO:0007669"/>
    <property type="project" value="UniProtKB-KW"/>
</dbReference>
<evidence type="ECO:0000313" key="6">
    <source>
        <dbReference type="EMBL" id="PFH36716.1"/>
    </source>
</evidence>
<keyword evidence="7" id="KW-1185">Reference proteome</keyword>
<keyword evidence="3 4" id="KW-0560">Oxidoreductase</keyword>
<name>A0A2A9ML29_BESBE</name>
<dbReference type="PROSITE" id="PS51355">
    <property type="entry name" value="GLUTATHIONE_PEROXID_3"/>
    <property type="match status" value="1"/>
</dbReference>
<proteinExistence type="inferred from homology"/>
<dbReference type="PANTHER" id="PTHR11592:SF78">
    <property type="entry name" value="GLUTATHIONE PEROXIDASE"/>
    <property type="match status" value="1"/>
</dbReference>
<dbReference type="RefSeq" id="XP_029220725.1">
    <property type="nucleotide sequence ID" value="XM_029363359.1"/>
</dbReference>
<evidence type="ECO:0000256" key="5">
    <source>
        <dbReference type="SAM" id="MobiDB-lite"/>
    </source>
</evidence>
<dbReference type="InterPro" id="IPR036249">
    <property type="entry name" value="Thioredoxin-like_sf"/>
</dbReference>
<keyword evidence="2 4" id="KW-0575">Peroxidase</keyword>
<evidence type="ECO:0000256" key="3">
    <source>
        <dbReference type="ARBA" id="ARBA00023002"/>
    </source>
</evidence>
<evidence type="ECO:0000256" key="2">
    <source>
        <dbReference type="ARBA" id="ARBA00022559"/>
    </source>
</evidence>
<dbReference type="PANTHER" id="PTHR11592">
    <property type="entry name" value="GLUTATHIONE PEROXIDASE"/>
    <property type="match status" value="1"/>
</dbReference>
<dbReference type="CDD" id="cd00340">
    <property type="entry name" value="GSH_Peroxidase"/>
    <property type="match status" value="1"/>
</dbReference>
<gene>
    <name evidence="6" type="ORF">BESB_049080</name>
</gene>
<dbReference type="EMBL" id="NWUJ01000003">
    <property type="protein sequence ID" value="PFH36716.1"/>
    <property type="molecule type" value="Genomic_DNA"/>
</dbReference>
<feature type="region of interest" description="Disordered" evidence="5">
    <location>
        <begin position="1"/>
        <end position="20"/>
    </location>
</feature>
<dbReference type="AlphaFoldDB" id="A0A2A9ML29"/>
<dbReference type="OrthoDB" id="446890at2759"/>
<dbReference type="Proteomes" id="UP000224006">
    <property type="component" value="Chromosome III"/>
</dbReference>
<evidence type="ECO:0000256" key="1">
    <source>
        <dbReference type="ARBA" id="ARBA00006926"/>
    </source>
</evidence>
<dbReference type="PRINTS" id="PR01011">
    <property type="entry name" value="GLUTPROXDASE"/>
</dbReference>
<dbReference type="GeneID" id="40309838"/>
<evidence type="ECO:0000313" key="7">
    <source>
        <dbReference type="Proteomes" id="UP000224006"/>
    </source>
</evidence>
<dbReference type="Pfam" id="PF00255">
    <property type="entry name" value="GSHPx"/>
    <property type="match status" value="1"/>
</dbReference>
<protein>
    <recommendedName>
        <fullName evidence="4">Glutathione peroxidase</fullName>
    </recommendedName>
</protein>
<dbReference type="KEGG" id="bbes:BESB_049080"/>
<feature type="compositionally biased region" description="Basic and acidic residues" evidence="5">
    <location>
        <begin position="257"/>
        <end position="266"/>
    </location>
</feature>
<dbReference type="InterPro" id="IPR000889">
    <property type="entry name" value="Glutathione_peroxidase"/>
</dbReference>
<dbReference type="STRING" id="94643.A0A2A9ML29"/>
<accession>A0A2A9ML29</accession>
<dbReference type="SUPFAM" id="SSF52833">
    <property type="entry name" value="Thioredoxin-like"/>
    <property type="match status" value="1"/>
</dbReference>
<feature type="region of interest" description="Disordered" evidence="5">
    <location>
        <begin position="257"/>
        <end position="278"/>
    </location>
</feature>